<protein>
    <submittedName>
        <fullName evidence="1">Uncharacterized protein</fullName>
    </submittedName>
</protein>
<evidence type="ECO:0000313" key="2">
    <source>
        <dbReference type="Proteomes" id="UP001603857"/>
    </source>
</evidence>
<sequence length="81" mass="9155">MKIFLETVQPNWHATAKEMIRQEKLVVDLSRNLRLLAALNLLSGFLCAEQILANLKLPIISLIPPSPSRSLPLAAARRHFR</sequence>
<accession>A0ABD1LNF9</accession>
<organism evidence="1 2">
    <name type="scientific">Flemingia macrophylla</name>
    <dbReference type="NCBI Taxonomy" id="520843"/>
    <lineage>
        <taxon>Eukaryota</taxon>
        <taxon>Viridiplantae</taxon>
        <taxon>Streptophyta</taxon>
        <taxon>Embryophyta</taxon>
        <taxon>Tracheophyta</taxon>
        <taxon>Spermatophyta</taxon>
        <taxon>Magnoliopsida</taxon>
        <taxon>eudicotyledons</taxon>
        <taxon>Gunneridae</taxon>
        <taxon>Pentapetalae</taxon>
        <taxon>rosids</taxon>
        <taxon>fabids</taxon>
        <taxon>Fabales</taxon>
        <taxon>Fabaceae</taxon>
        <taxon>Papilionoideae</taxon>
        <taxon>50 kb inversion clade</taxon>
        <taxon>NPAAA clade</taxon>
        <taxon>indigoferoid/millettioid clade</taxon>
        <taxon>Phaseoleae</taxon>
        <taxon>Flemingia</taxon>
    </lineage>
</organism>
<evidence type="ECO:0000313" key="1">
    <source>
        <dbReference type="EMBL" id="KAL2325044.1"/>
    </source>
</evidence>
<dbReference type="Proteomes" id="UP001603857">
    <property type="component" value="Unassembled WGS sequence"/>
</dbReference>
<dbReference type="EMBL" id="JBGMDY010000008">
    <property type="protein sequence ID" value="KAL2325044.1"/>
    <property type="molecule type" value="Genomic_DNA"/>
</dbReference>
<reference evidence="1 2" key="1">
    <citation type="submission" date="2024-08" db="EMBL/GenBank/DDBJ databases">
        <title>Insights into the chromosomal genome structure of Flemingia macrophylla.</title>
        <authorList>
            <person name="Ding Y."/>
            <person name="Zhao Y."/>
            <person name="Bi W."/>
            <person name="Wu M."/>
            <person name="Zhao G."/>
            <person name="Gong Y."/>
            <person name="Li W."/>
            <person name="Zhang P."/>
        </authorList>
    </citation>
    <scope>NUCLEOTIDE SEQUENCE [LARGE SCALE GENOMIC DNA]</scope>
    <source>
        <strain evidence="1">DYQJB</strain>
        <tissue evidence="1">Leaf</tissue>
    </source>
</reference>
<keyword evidence="2" id="KW-1185">Reference proteome</keyword>
<dbReference type="AlphaFoldDB" id="A0ABD1LNF9"/>
<name>A0ABD1LNF9_9FABA</name>
<comment type="caution">
    <text evidence="1">The sequence shown here is derived from an EMBL/GenBank/DDBJ whole genome shotgun (WGS) entry which is preliminary data.</text>
</comment>
<gene>
    <name evidence="1" type="ORF">Fmac_024102</name>
</gene>
<proteinExistence type="predicted"/>